<dbReference type="Proteomes" id="UP000002186">
    <property type="component" value="Chromosome"/>
</dbReference>
<accession>C4ZMU3</accession>
<sequence>MRHDEIRWATIDREDLLDVLLGEHQLPDLDRIQSDLSLRGAKLAVGYRDVRGGGRYEVPALIVVPDDTATETFSWLRTFADEASPLSLYGRVALASDWRQFEMRRNVMGTSEQRPDRWSSIAVGEALSQMESETSLQNLPLSRFSGCFTTPIARAALIWGSNEATHACTNRLRLLESDRRFARRPVGIEQLLPVWAIASARIEEHLSPSEAASYVLDAAGAYYGAYDRKGAVLASSPMFNEIPGLSSDSIEERVGAFNRIASDILQRAQSSRSTPAPAFDSLLLAAAAFQVGRGTSHVFLLQRAHGFAPMAAAWFGAMAALTGPRAWDKGWLKAAKGAERLLRPEFSWLDISGADICWAEFEWMAETFDGLDVFLELPKMLPRTLGIEIVPGAVGQFRLAGESTENEPKPQQEPQHTARERRLMETLAQFITLAQRAKDQVAPSFLASGGQPVQKSFGFDSDTDAAPRARAKRGKRDANNS</sequence>
<reference evidence="2 3" key="2">
    <citation type="journal article" date="2012" name="Stand. Genomic Sci.">
        <title>Complete genome sequence of Thauera aminoaromatica strain MZ1T.</title>
        <authorList>
            <person name="Jiang K."/>
            <person name="Sanseverino J."/>
            <person name="Chauhan A."/>
            <person name="Lucas S."/>
            <person name="Copeland A."/>
            <person name="Lapidus A."/>
            <person name="Del Rio T.G."/>
            <person name="Dalin E."/>
            <person name="Tice H."/>
            <person name="Bruce D."/>
            <person name="Goodwin L."/>
            <person name="Pitluck S."/>
            <person name="Sims D."/>
            <person name="Brettin T."/>
            <person name="Detter J.C."/>
            <person name="Han C."/>
            <person name="Chang Y.J."/>
            <person name="Larimer F."/>
            <person name="Land M."/>
            <person name="Hauser L."/>
            <person name="Kyrpides N.C."/>
            <person name="Mikhailova N."/>
            <person name="Moser S."/>
            <person name="Jegier P."/>
            <person name="Close D."/>
            <person name="Debruyn J.M."/>
            <person name="Wang Y."/>
            <person name="Layton A.C."/>
            <person name="Allen M.S."/>
            <person name="Sayler G.S."/>
        </authorList>
    </citation>
    <scope>NUCLEOTIDE SEQUENCE [LARGE SCALE GENOMIC DNA]</scope>
    <source>
        <strain evidence="2 3">MZ1T</strain>
    </source>
</reference>
<feature type="region of interest" description="Disordered" evidence="1">
    <location>
        <begin position="445"/>
        <end position="481"/>
    </location>
</feature>
<protein>
    <submittedName>
        <fullName evidence="2">Uncharacterized protein</fullName>
    </submittedName>
</protein>
<dbReference type="eggNOG" id="ENOG5033R5N">
    <property type="taxonomic scope" value="Bacteria"/>
</dbReference>
<evidence type="ECO:0000313" key="2">
    <source>
        <dbReference type="EMBL" id="ACK53137.1"/>
    </source>
</evidence>
<keyword evidence="3" id="KW-1185">Reference proteome</keyword>
<dbReference type="STRING" id="85643.Tmz1t_0352"/>
<dbReference type="EMBL" id="CP001281">
    <property type="protein sequence ID" value="ACK53137.1"/>
    <property type="molecule type" value="Genomic_DNA"/>
</dbReference>
<name>C4ZMU3_THASP</name>
<dbReference type="OrthoDB" id="6057628at2"/>
<dbReference type="AlphaFoldDB" id="C4ZMU3"/>
<gene>
    <name evidence="2" type="ordered locus">Tmz1t_0352</name>
</gene>
<proteinExistence type="predicted"/>
<evidence type="ECO:0000313" key="3">
    <source>
        <dbReference type="Proteomes" id="UP000002186"/>
    </source>
</evidence>
<dbReference type="HOGENOM" id="CLU_582260_0_0_4"/>
<organism evidence="2 3">
    <name type="scientific">Thauera aminoaromatica</name>
    <dbReference type="NCBI Taxonomy" id="164330"/>
    <lineage>
        <taxon>Bacteria</taxon>
        <taxon>Pseudomonadati</taxon>
        <taxon>Pseudomonadota</taxon>
        <taxon>Betaproteobacteria</taxon>
        <taxon>Rhodocyclales</taxon>
        <taxon>Zoogloeaceae</taxon>
        <taxon>Thauera</taxon>
    </lineage>
</organism>
<dbReference type="RefSeq" id="WP_012584399.1">
    <property type="nucleotide sequence ID" value="NC_011662.2"/>
</dbReference>
<reference evidence="3" key="1">
    <citation type="submission" date="2009-05" db="EMBL/GenBank/DDBJ databases">
        <title>Complete sequence of chromosome of Thauera sp. MZ1T.</title>
        <authorList>
            <consortium name="US DOE Joint Genome Institute"/>
            <person name="Lucas S."/>
            <person name="Copeland A."/>
            <person name="Lapidus A."/>
            <person name="Glavina del Rio T."/>
            <person name="Dalin E."/>
            <person name="Tice H."/>
            <person name="Bruce D."/>
            <person name="Goodwin L."/>
            <person name="Pitluck S."/>
            <person name="Sims D."/>
            <person name="Brettin T."/>
            <person name="Detter J.C."/>
            <person name="Han C."/>
            <person name="Larimer F."/>
            <person name="Land M."/>
            <person name="Hauser L."/>
            <person name="Kyrpides N."/>
            <person name="Mikhailova N."/>
            <person name="Sayler G.S."/>
        </authorList>
    </citation>
    <scope>NUCLEOTIDE SEQUENCE [LARGE SCALE GENOMIC DNA]</scope>
    <source>
        <strain evidence="3">MZ1T</strain>
    </source>
</reference>
<evidence type="ECO:0000256" key="1">
    <source>
        <dbReference type="SAM" id="MobiDB-lite"/>
    </source>
</evidence>
<dbReference type="KEGG" id="tmz:Tmz1t_0352"/>